<name>T0RQC5_SAPDV</name>
<reference evidence="1 2" key="1">
    <citation type="submission" date="2012-04" db="EMBL/GenBank/DDBJ databases">
        <title>The Genome Sequence of Saprolegnia declina VS20.</title>
        <authorList>
            <consortium name="The Broad Institute Genome Sequencing Platform"/>
            <person name="Russ C."/>
            <person name="Nusbaum C."/>
            <person name="Tyler B."/>
            <person name="van West P."/>
            <person name="Dieguez-Uribeondo J."/>
            <person name="de Bruijn I."/>
            <person name="Tripathy S."/>
            <person name="Jiang R."/>
            <person name="Young S.K."/>
            <person name="Zeng Q."/>
            <person name="Gargeya S."/>
            <person name="Fitzgerald M."/>
            <person name="Haas B."/>
            <person name="Abouelleil A."/>
            <person name="Alvarado L."/>
            <person name="Arachchi H.M."/>
            <person name="Berlin A."/>
            <person name="Chapman S.B."/>
            <person name="Goldberg J."/>
            <person name="Griggs A."/>
            <person name="Gujja S."/>
            <person name="Hansen M."/>
            <person name="Howarth C."/>
            <person name="Imamovic A."/>
            <person name="Larimer J."/>
            <person name="McCowen C."/>
            <person name="Montmayeur A."/>
            <person name="Murphy C."/>
            <person name="Neiman D."/>
            <person name="Pearson M."/>
            <person name="Priest M."/>
            <person name="Roberts A."/>
            <person name="Saif S."/>
            <person name="Shea T."/>
            <person name="Sisk P."/>
            <person name="Sykes S."/>
            <person name="Wortman J."/>
            <person name="Nusbaum C."/>
            <person name="Birren B."/>
        </authorList>
    </citation>
    <scope>NUCLEOTIDE SEQUENCE [LARGE SCALE GENOMIC DNA]</scope>
    <source>
        <strain evidence="1 2">VS20</strain>
    </source>
</reference>
<organism evidence="1 2">
    <name type="scientific">Saprolegnia diclina (strain VS20)</name>
    <dbReference type="NCBI Taxonomy" id="1156394"/>
    <lineage>
        <taxon>Eukaryota</taxon>
        <taxon>Sar</taxon>
        <taxon>Stramenopiles</taxon>
        <taxon>Oomycota</taxon>
        <taxon>Saprolegniomycetes</taxon>
        <taxon>Saprolegniales</taxon>
        <taxon>Saprolegniaceae</taxon>
        <taxon>Saprolegnia</taxon>
    </lineage>
</organism>
<dbReference type="AlphaFoldDB" id="T0RQC5"/>
<evidence type="ECO:0000313" key="2">
    <source>
        <dbReference type="Proteomes" id="UP000030762"/>
    </source>
</evidence>
<evidence type="ECO:0000313" key="1">
    <source>
        <dbReference type="EMBL" id="EQC34773.1"/>
    </source>
</evidence>
<dbReference type="InParanoid" id="T0RQC5"/>
<dbReference type="GeneID" id="19948308"/>
<proteinExistence type="predicted"/>
<dbReference type="OrthoDB" id="10375515at2759"/>
<accession>T0RQC5</accession>
<dbReference type="VEuPathDB" id="FungiDB:SDRG_07581"/>
<gene>
    <name evidence="1" type="ORF">SDRG_07581</name>
</gene>
<protein>
    <submittedName>
        <fullName evidence="1">Uncharacterized protein</fullName>
    </submittedName>
</protein>
<dbReference type="Proteomes" id="UP000030762">
    <property type="component" value="Unassembled WGS sequence"/>
</dbReference>
<keyword evidence="2" id="KW-1185">Reference proteome</keyword>
<dbReference type="EMBL" id="JH767153">
    <property type="protein sequence ID" value="EQC34773.1"/>
    <property type="molecule type" value="Genomic_DNA"/>
</dbReference>
<dbReference type="OMA" id="ASIDMWY"/>
<sequence>MGKWRPWPSSLTAFVADKLKPKPIGLVPALLTPSPCMTPDDAALVWTLLQHDAAWRLSFLRACLELLLRSKGNVAFAQRVANTVHLMDVFFFPLDVAPLGLDFALVSPLLQWSLGPANKWRAIVLDGVRLPLACEAYAPGAYAALPVETEPTTIRKSKSMLFARRNRTNTALTSSTFSSSLTGTFAVTPESKGNMSPYTLLQVRHHLLCRIDVDAIMDAMMSLLRSLPVPSVEFVALTILMTEALTVAPTRNRDFLKQLRHTLQTLVCPVSFATKSRLEAVVESELERPGEASRRRLAIASDVVVVTTAVDAPLWQVRPLEELYHITTGNVHGKLQSLMRRREKPSSGSLPLDVARLVSHLHGDFDLTDESRVVGFLCQHPYLVTDVLAQLTPTQSSILVRVSLLASVLEAAAVPVRPLRSLCYGTRNDNDTSTTMRPLSPVTIDTTYAPFPATVFPSFALAPLRMTQAVTSPVHEASRLRAALPVPGGSDLVVLMGDDGLFHQWLTSVVLHTSYPARVVVLPLPSAPSTIARYVASIDMWYLRYLYGPLLSSGTTTLLSPTAFLTSIEQSLLQFYLHVATNVVHLAVFQCRVLGHLAPFCFACSISPKRVRGHLMLRLLLHTKTLLLKATHVAIVHTTAMQANGGPWSRDGASPLLDVTATLVTGDKRTVQGILSLHVSSRHGFGQVALDDQLWTPPPGATDLEVARHPWHVPLAVTFPFAHHLGK</sequence>
<dbReference type="RefSeq" id="XP_008611645.1">
    <property type="nucleotide sequence ID" value="XM_008613423.1"/>
</dbReference>